<reference evidence="2" key="1">
    <citation type="submission" date="2015-06" db="EMBL/GenBank/DDBJ databases">
        <authorList>
            <person name="Hoefler B.C."/>
            <person name="Straight P.D."/>
        </authorList>
    </citation>
    <scope>NUCLEOTIDE SEQUENCE [LARGE SCALE GENOMIC DNA]</scope>
    <source>
        <strain evidence="2">DSM 25325</strain>
    </source>
</reference>
<protein>
    <submittedName>
        <fullName evidence="1">Uncharacterized protein</fullName>
    </submittedName>
</protein>
<organism evidence="1 2">
    <name type="scientific">Pandoraea thiooxydans</name>
    <dbReference type="NCBI Taxonomy" id="445709"/>
    <lineage>
        <taxon>Bacteria</taxon>
        <taxon>Pseudomonadati</taxon>
        <taxon>Pseudomonadota</taxon>
        <taxon>Betaproteobacteria</taxon>
        <taxon>Burkholderiales</taxon>
        <taxon>Burkholderiaceae</taxon>
        <taxon>Pandoraea</taxon>
    </lineage>
</organism>
<dbReference type="RefSeq" id="WP_052892708.1">
    <property type="nucleotide sequence ID" value="NZ_CP011568.3"/>
</dbReference>
<dbReference type="OrthoDB" id="8937751at2"/>
<dbReference type="STRING" id="445709.ABW99_20745"/>
<name>A0A0U4DKY3_9BURK</name>
<dbReference type="EMBL" id="CP011568">
    <property type="protein sequence ID" value="ALX34807.1"/>
    <property type="molecule type" value="Genomic_DNA"/>
</dbReference>
<accession>A0A0U4DKY3</accession>
<keyword evidence="2" id="KW-1185">Reference proteome</keyword>
<proteinExistence type="predicted"/>
<evidence type="ECO:0000313" key="2">
    <source>
        <dbReference type="Proteomes" id="UP000036700"/>
    </source>
</evidence>
<evidence type="ECO:0000313" key="1">
    <source>
        <dbReference type="EMBL" id="ALX34807.1"/>
    </source>
</evidence>
<sequence length="393" mass="41428">MAIRADTLTPEAPLWRLPDVEQALNAASEVWAGEGPGAVLPPLRRANRILQNTGHADWHQQGESLVRAIAEAAYGPTPLTDPLRNALREFEQAIWHAGVPPGAASPSAIAGQLAGWPIAAARWSAPAEPRAVRNRFERALLPMLQDASAGGEALDALAGCARDLAATDTVLDYWRLAETALRALAGRPVTLSLKRLCAQMNLTLGRQLQGDAGGGEVDPALVRQTLTELAIADAEAPAPANQAVLCDFGMLQPLMARPVDVPTPTDETPLSRQWRTVGPLAVQQEAGAAFLDQADALLPALPGPAAAFALARHAHRVGLASVARLAAALGAVGDSAERHGLAPGEAWPQLAANAAQTLHGMLHQFAADTYPEPRPKQVDELAAAREAMLRRKI</sequence>
<gene>
    <name evidence="1" type="ORF">ABW99_20745</name>
</gene>
<dbReference type="AlphaFoldDB" id="A0A0U4DKY3"/>
<dbReference type="Proteomes" id="UP000036700">
    <property type="component" value="Chromosome"/>
</dbReference>
<dbReference type="KEGG" id="ptx:ABW99_20745"/>